<dbReference type="InterPro" id="IPR036812">
    <property type="entry name" value="NAD(P)_OxRdtase_dom_sf"/>
</dbReference>
<evidence type="ECO:0000256" key="1">
    <source>
        <dbReference type="ARBA" id="ARBA00023002"/>
    </source>
</evidence>
<dbReference type="PROSITE" id="PS00062">
    <property type="entry name" value="ALDOKETO_REDUCTASE_2"/>
    <property type="match status" value="1"/>
</dbReference>
<feature type="region of interest" description="Disordered" evidence="3">
    <location>
        <begin position="1"/>
        <end position="29"/>
    </location>
</feature>
<dbReference type="HOGENOM" id="CLU_023205_12_0_1"/>
<dbReference type="InterPro" id="IPR020471">
    <property type="entry name" value="AKR"/>
</dbReference>
<evidence type="ECO:0000313" key="5">
    <source>
        <dbReference type="EMBL" id="EEQ36095.1"/>
    </source>
</evidence>
<dbReference type="PIRSF" id="PIRSF000097">
    <property type="entry name" value="AKR"/>
    <property type="match status" value="1"/>
</dbReference>
<dbReference type="PRINTS" id="PR00069">
    <property type="entry name" value="ALDKETRDTASE"/>
</dbReference>
<dbReference type="VEuPathDB" id="FungiDB:CLUG_00218"/>
<feature type="compositionally biased region" description="Basic residues" evidence="3">
    <location>
        <begin position="1"/>
        <end position="11"/>
    </location>
</feature>
<proteinExistence type="predicted"/>
<evidence type="ECO:0000256" key="2">
    <source>
        <dbReference type="PIRSR" id="PIRSR000097-2"/>
    </source>
</evidence>
<dbReference type="KEGG" id="clu:CLUG_00218"/>
<dbReference type="Pfam" id="PF00248">
    <property type="entry name" value="Aldo_ket_red"/>
    <property type="match status" value="1"/>
</dbReference>
<dbReference type="PANTHER" id="PTHR11732">
    <property type="entry name" value="ALDO/KETO REDUCTASE"/>
    <property type="match status" value="1"/>
</dbReference>
<feature type="binding site" evidence="2">
    <location>
        <position position="57"/>
    </location>
    <ligand>
        <name>substrate</name>
    </ligand>
</feature>
<evidence type="ECO:0000313" key="6">
    <source>
        <dbReference type="Proteomes" id="UP000007703"/>
    </source>
</evidence>
<protein>
    <recommendedName>
        <fullName evidence="4">NADP-dependent oxidoreductase domain-containing protein</fullName>
    </recommendedName>
</protein>
<dbReference type="AlphaFoldDB" id="C4XW95"/>
<dbReference type="InParanoid" id="C4XW95"/>
<dbReference type="OMA" id="IHWPASI"/>
<accession>C4XW95</accession>
<gene>
    <name evidence="5" type="ORF">CLUG_00218</name>
</gene>
<dbReference type="InterPro" id="IPR018170">
    <property type="entry name" value="Aldo/ket_reductase_CS"/>
</dbReference>
<dbReference type="STRING" id="306902.C4XW95"/>
<dbReference type="InterPro" id="IPR023210">
    <property type="entry name" value="NADP_OxRdtase_dom"/>
</dbReference>
<feature type="domain" description="NADP-dependent oxidoreductase" evidence="4">
    <location>
        <begin position="25"/>
        <end position="221"/>
    </location>
</feature>
<reference evidence="5 6" key="1">
    <citation type="journal article" date="2009" name="Nature">
        <title>Evolution of pathogenicity and sexual reproduction in eight Candida genomes.</title>
        <authorList>
            <person name="Butler G."/>
            <person name="Rasmussen M.D."/>
            <person name="Lin M.F."/>
            <person name="Santos M.A."/>
            <person name="Sakthikumar S."/>
            <person name="Munro C.A."/>
            <person name="Rheinbay E."/>
            <person name="Grabherr M."/>
            <person name="Forche A."/>
            <person name="Reedy J.L."/>
            <person name="Agrafioti I."/>
            <person name="Arnaud M.B."/>
            <person name="Bates S."/>
            <person name="Brown A.J."/>
            <person name="Brunke S."/>
            <person name="Costanzo M.C."/>
            <person name="Fitzpatrick D.A."/>
            <person name="de Groot P.W."/>
            <person name="Harris D."/>
            <person name="Hoyer L.L."/>
            <person name="Hube B."/>
            <person name="Klis F.M."/>
            <person name="Kodira C."/>
            <person name="Lennard N."/>
            <person name="Logue M.E."/>
            <person name="Martin R."/>
            <person name="Neiman A.M."/>
            <person name="Nikolaou E."/>
            <person name="Quail M.A."/>
            <person name="Quinn J."/>
            <person name="Santos M.C."/>
            <person name="Schmitzberger F.F."/>
            <person name="Sherlock G."/>
            <person name="Shah P."/>
            <person name="Silverstein K.A."/>
            <person name="Skrzypek M.S."/>
            <person name="Soll D."/>
            <person name="Staggs R."/>
            <person name="Stansfield I."/>
            <person name="Stumpf M.P."/>
            <person name="Sudbery P.E."/>
            <person name="Srikantha T."/>
            <person name="Zeng Q."/>
            <person name="Berman J."/>
            <person name="Berriman M."/>
            <person name="Heitman J."/>
            <person name="Gow N.A."/>
            <person name="Lorenz M.C."/>
            <person name="Birren B.W."/>
            <person name="Kellis M."/>
            <person name="Cuomo C.A."/>
        </authorList>
    </citation>
    <scope>NUCLEOTIDE SEQUENCE [LARGE SCALE GENOMIC DNA]</scope>
    <source>
        <strain evidence="5 6">ATCC 42720</strain>
    </source>
</reference>
<evidence type="ECO:0000259" key="4">
    <source>
        <dbReference type="Pfam" id="PF00248"/>
    </source>
</evidence>
<sequence>METRKRLAKQSRTRESPEKKSSSHPSCGTMTTRIQVQPLKNLLKDLGLEYLDLYLMHWPVSNSDGRKSEEKDYDYIETYKKMQELAKSGKAKAIGISNFTKERIEKLLSDPEVTIKPAALQIEAHPLLTQPELFNYAKKENILIEAYSPLGHSSGDSPLFKNSLITSVAEKYGVDPAQVLISWAVQRGTVVLPKSVHEERIISNLKTFTLADEDFEALNNLSKKEGSQRVNDTPWDVFSNDP</sequence>
<organism evidence="5 6">
    <name type="scientific">Clavispora lusitaniae (strain ATCC 42720)</name>
    <name type="common">Yeast</name>
    <name type="synonym">Candida lusitaniae</name>
    <dbReference type="NCBI Taxonomy" id="306902"/>
    <lineage>
        <taxon>Eukaryota</taxon>
        <taxon>Fungi</taxon>
        <taxon>Dikarya</taxon>
        <taxon>Ascomycota</taxon>
        <taxon>Saccharomycotina</taxon>
        <taxon>Pichiomycetes</taxon>
        <taxon>Metschnikowiaceae</taxon>
        <taxon>Clavispora</taxon>
    </lineage>
</organism>
<dbReference type="Proteomes" id="UP000007703">
    <property type="component" value="Unassembled WGS sequence"/>
</dbReference>
<dbReference type="GeneID" id="8499552"/>
<feature type="compositionally biased region" description="Basic and acidic residues" evidence="3">
    <location>
        <begin position="12"/>
        <end position="21"/>
    </location>
</feature>
<dbReference type="EMBL" id="CH408076">
    <property type="protein sequence ID" value="EEQ36095.1"/>
    <property type="molecule type" value="Genomic_DNA"/>
</dbReference>
<evidence type="ECO:0000256" key="3">
    <source>
        <dbReference type="SAM" id="MobiDB-lite"/>
    </source>
</evidence>
<dbReference type="SUPFAM" id="SSF51430">
    <property type="entry name" value="NAD(P)-linked oxidoreductase"/>
    <property type="match status" value="1"/>
</dbReference>
<dbReference type="GO" id="GO:0016616">
    <property type="term" value="F:oxidoreductase activity, acting on the CH-OH group of donors, NAD or NADP as acceptor"/>
    <property type="evidence" value="ECO:0007669"/>
    <property type="project" value="UniProtKB-ARBA"/>
</dbReference>
<keyword evidence="1" id="KW-0560">Oxidoreductase</keyword>
<dbReference type="CDD" id="cd19071">
    <property type="entry name" value="AKR_AKR1-5-like"/>
    <property type="match status" value="1"/>
</dbReference>
<dbReference type="Gene3D" id="3.20.20.100">
    <property type="entry name" value="NADP-dependent oxidoreductase domain"/>
    <property type="match status" value="1"/>
</dbReference>
<name>C4XW95_CLAL4</name>
<dbReference type="OrthoDB" id="416253at2759"/>